<dbReference type="RefSeq" id="XP_009839030.1">
    <property type="nucleotide sequence ID" value="XM_009840728.1"/>
</dbReference>
<organism evidence="1">
    <name type="scientific">Aphanomyces astaci</name>
    <name type="common">Crayfish plague agent</name>
    <dbReference type="NCBI Taxonomy" id="112090"/>
    <lineage>
        <taxon>Eukaryota</taxon>
        <taxon>Sar</taxon>
        <taxon>Stramenopiles</taxon>
        <taxon>Oomycota</taxon>
        <taxon>Saprolegniomycetes</taxon>
        <taxon>Saprolegniales</taxon>
        <taxon>Verrucalvaceae</taxon>
        <taxon>Aphanomyces</taxon>
    </lineage>
</organism>
<dbReference type="GeneID" id="20815259"/>
<dbReference type="VEuPathDB" id="FungiDB:H257_13263"/>
<proteinExistence type="predicted"/>
<protein>
    <submittedName>
        <fullName evidence="1">Uncharacterized protein</fullName>
    </submittedName>
</protein>
<accession>W4FV31</accession>
<sequence length="247" mass="27616">MVHRGRVGPIVDTTSRTTSTTIHDTAVFVHHHHDSRRVAGGKCHRRLHPLGRRMRVGLVHVVRPRLEGGRDTGPPIGAIERIHEERNRSCAVIVDYKARPARGLLLPTWHVDGWTRWRQSNNRMMTQLFLLWLRWSGGLVMMMVDVVHRWVPMNMPNSSVVLILRSAPIQARQQVTTIPARAMDVGVALPSRRADRFRRDGMGGVVDGSGHARYAYSGVISVYDKAPAASMAHSLAARVARVFGADT</sequence>
<evidence type="ECO:0000313" key="1">
    <source>
        <dbReference type="EMBL" id="ETV71365.1"/>
    </source>
</evidence>
<reference evidence="1" key="1">
    <citation type="submission" date="2013-12" db="EMBL/GenBank/DDBJ databases">
        <title>The Genome Sequence of Aphanomyces astaci APO3.</title>
        <authorList>
            <consortium name="The Broad Institute Genomics Platform"/>
            <person name="Russ C."/>
            <person name="Tyler B."/>
            <person name="van West P."/>
            <person name="Dieguez-Uribeondo J."/>
            <person name="Young S.K."/>
            <person name="Zeng Q."/>
            <person name="Gargeya S."/>
            <person name="Fitzgerald M."/>
            <person name="Abouelleil A."/>
            <person name="Alvarado L."/>
            <person name="Chapman S.B."/>
            <person name="Gainer-Dewar J."/>
            <person name="Goldberg J."/>
            <person name="Griggs A."/>
            <person name="Gujja S."/>
            <person name="Hansen M."/>
            <person name="Howarth C."/>
            <person name="Imamovic A."/>
            <person name="Ireland A."/>
            <person name="Larimer J."/>
            <person name="McCowan C."/>
            <person name="Murphy C."/>
            <person name="Pearson M."/>
            <person name="Poon T.W."/>
            <person name="Priest M."/>
            <person name="Roberts A."/>
            <person name="Saif S."/>
            <person name="Shea T."/>
            <person name="Sykes S."/>
            <person name="Wortman J."/>
            <person name="Nusbaum C."/>
            <person name="Birren B."/>
        </authorList>
    </citation>
    <scope>NUCLEOTIDE SEQUENCE [LARGE SCALE GENOMIC DNA]</scope>
    <source>
        <strain evidence="1">APO3</strain>
    </source>
</reference>
<name>W4FV31_APHAT</name>
<gene>
    <name evidence="1" type="ORF">H257_13263</name>
</gene>
<dbReference type="AlphaFoldDB" id="W4FV31"/>
<dbReference type="EMBL" id="KI913160">
    <property type="protein sequence ID" value="ETV71365.1"/>
    <property type="molecule type" value="Genomic_DNA"/>
</dbReference>